<evidence type="ECO:0000259" key="4">
    <source>
        <dbReference type="Pfam" id="PF01145"/>
    </source>
</evidence>
<gene>
    <name evidence="5" type="ORF">NEMVEDRAFT_v1g231988</name>
</gene>
<feature type="region of interest" description="Disordered" evidence="2">
    <location>
        <begin position="426"/>
        <end position="481"/>
    </location>
</feature>
<feature type="coiled-coil region" evidence="1">
    <location>
        <begin position="1402"/>
        <end position="1429"/>
    </location>
</feature>
<accession>A7RM36</accession>
<feature type="compositionally biased region" description="Low complexity" evidence="2">
    <location>
        <begin position="1568"/>
        <end position="1583"/>
    </location>
</feature>
<feature type="compositionally biased region" description="Acidic residues" evidence="2">
    <location>
        <begin position="1258"/>
        <end position="1271"/>
    </location>
</feature>
<feature type="compositionally biased region" description="Basic and acidic residues" evidence="2">
    <location>
        <begin position="669"/>
        <end position="681"/>
    </location>
</feature>
<feature type="domain" description="Band 7" evidence="4">
    <location>
        <begin position="2423"/>
        <end position="2605"/>
    </location>
</feature>
<dbReference type="Proteomes" id="UP000001593">
    <property type="component" value="Unassembled WGS sequence"/>
</dbReference>
<sequence>MQAHLLDGDLAISHSILGHGMNAYGNDKHSHMDITSARPSSLGALAGTQPRSDTRPGHSEGLKPPPPLIQVSPTRPLGQKSPIVETPRDQRERLPPGGVHKPEPVFGHTKASSQGQQHAVEMESKALPMVDLTRERPGGSPIQEGMRGQSQQQHVGDLKSTGQAPSARAALKAIAMTAMASGKAPDEREAREREREKEHKKHEDLCIPPRHPDPKLNSYEQNEAIRKFSALPSCIPVPREFSPNAEYMSHHQYTAMMQLQAQAQAQALSGAHVHPQARAHAAAAVAAANYGHPMFMSGCVPYHHLEYPVLTPVGYQQLSLQEMQQQQHNGEASSSHMKLNVPFSHLSQARPIYHSSLPSTSSSYNRVLEELSMNPRARYFAHQAAEEKLAQGHRVPSRSGDISDHELTHPFLARSSPHLRQTHTITNVRGHSLSPGEAQKPGYSPYPEAERKRDSPSDRPRSRSPGMVYLQASRGPTRPTSLAELQSRAAVIPEMVFPEPQRAGMSDAQRSHSRTPEPRPESRESRVIVHTDRRPDSRERVIQHDQRAKYQESRVESQERQTMRDTRPRHPDELRPDIRHDIRVAQERREGRPDSKDATRVMHLHEPRAGIELLHDGHRPPQSEQRADSRVDPRRIHGFPDSRSSRPGDSRMEPDIPRSSVQVLPYPEPRPDAWIEYRTPDGRVFPGLRPEVIADSRISPYDARVKSVEQRPDPQPHRDQRRDVIKGIRESEHRFTDPQSFTHHDSRQDLHQGVPVADSRHRSEPQQANEVERTERPVITLEQERRVERIPAVPISVQTKPKKSVSDDPMLNLATLVDVAAAATKVEVARERREAEERELQERVERDSPVRCTAVTSTSPRYGITTGLVPKPPPLMPITGTKTSQEASPKPPAVLSITGGTAGMPPKSPPKLVSPQESQPSRTSTSPERPPPLVTHTIPSVISSPQYSASKGTLGPPPLIPRATASPVIQSTQMYLSQEESELPAHRNGGKEHAAKIELTETSQGHVNKKPFVEEDKNQLGYGQSSQQNVVRNIFETVTYLGPSNFVMPGTHQGQKESSPPRSTQTLQASEGRSASGYTKIGEPAAVIRPWRANPADKDTTCKVPTAPNPSFAEYLLGPTASRTEEVLRQVKEQQQSLKRPHEISVPSVAVPFKKRSRLSTDPIKDEIDVSSVPVAVAEAMDRALVRPEQPVTMRRDAAHQELERHMPDFDDEQQRQDLRRLQVSRSMNRRDVQSQDRLFQTSNLPGRDREMSNSDTESAEETENLQEESGDEYISTAMPERQLHQVAVEENLPRFHHRHPGNLNRERNLEVVSSRVEQNICSTSANIPLHSSSVTSSAAFCSPSNTDTSRVVGRVSQAPHNSITSRINESEVAPSTRRPERTAITSSSSEQLPSSGVTHPSAEAQGVLARLSQALDQAREMQRAAQSQPRVSEISAAVQNTYEDNVNQDQEMQAVEANQTEQMQDENIGSQAVGNIIPDSSQGITADIAEASGSENEESIERAVAGIPGRDTMSYQQDQEVDTSEALQLLSPSVQDEPSQVIDSEMLPSGTDTVLSSPQPSVPCSDIPLASSSSLQPAPSIADALSCMTSSQRVTAQSSSSTTMSPQPSVPNEHPAVPRRNVLSPESSDDVIQMPESSEVRADASDHSSVQSPQPSGSRVSQPLSPSCPSTSELTQPPSSAVEPTASQSMQPQPSFASLSVQGFQHHEAEIGQSENVSEPSTSYQPESAVSSHQEELEGASVERFRSLDIASPSPSDVAAAMDQPQTHSPESSAKAADSSDSNIPQPMEGVLESSREAVESSDMRDKGQYSSVSQSQEPNSNVSTSQADSRVTPVPSTSIEEPDSHDEQITDDDHAVSAHINIEDDDEDSFIPDTGDVVSPSQDHEMADSTDSEHEQQPVFPTFVGEFIPSSSDRRDPVTSTCRHSATSSPRESIFSTREAEPMQASEGRDEVVNEMEEENGNRVSEETVESSIRLENFENQLGTRDEGSSQDEESVSPAQAESDSLVVDSSRDEVQRKGSDSSTSEEARVDSDSEAVETVSYADRQVSSHSTVIEMVSEDLKLSSLSQPGRADLSTCEKPQTVFDSFTGEVGKRTSDTSTRESFRVDFASSDMVKASSESAVNTSEAACEFSSRSQALKIASDSSTSEPARVVSGTSIYEAEKTDSDPLTSETATAGFNMSDVEKRGSSTSEESRYSSKSPVSEAVSSARQSTDDRSDGEIVSDEEDVTETGQHSRPSSPHLATSTDIPLPLIFPISPPSPESPNQESEDDSVSPAPPWPTSHSLNTMGSSIFSHTLQGSSSPSQYSTLSLSRLANQRNTAYPFSALSLSIGSASSSARSSPVHFNLGRAQSPSSSSLLPRSHEPVPILKANMAESYQIAIMIFAGIGAFLLIVLLPLSFGGVEYYEMSFKRQKSTGEVDLSKVYTSGLHLIGPDYAFKPFRADAHFETLSKITTYSTDKVEVTISCSFQYFLKEEDLADLHAEYDIYYKPVIRTTANAAVKSRASQISVAQFIRDRDTVETALFKNLADRLGGKCCRKNCAGDACKDCIAWSQCKRSDKGLFVEVRYFQLLAFDINEDIKSRYLRQVTEKEQEEQANFELQEKVVRKETERQKNEILNEAAEIAQNATSIAAIITAQTEADTLVKVENARNPGLAEVFSALNITSEQHKASYIYLNTIRQQEKAKLSVNYDTLMAKD</sequence>
<dbReference type="OMA" id="HAVEMES"/>
<feature type="compositionally biased region" description="Basic and acidic residues" evidence="2">
    <location>
        <begin position="448"/>
        <end position="461"/>
    </location>
</feature>
<feature type="compositionally biased region" description="Low complexity" evidence="2">
    <location>
        <begin position="1773"/>
        <end position="1783"/>
    </location>
</feature>
<dbReference type="STRING" id="45351.A7RM36"/>
<feature type="compositionally biased region" description="Basic and acidic residues" evidence="2">
    <location>
        <begin position="514"/>
        <end position="656"/>
    </location>
</feature>
<feature type="compositionally biased region" description="Low complexity" evidence="2">
    <location>
        <begin position="2199"/>
        <end position="2211"/>
    </location>
</feature>
<feature type="compositionally biased region" description="Polar residues" evidence="2">
    <location>
        <begin position="1920"/>
        <end position="1938"/>
    </location>
</feature>
<feature type="coiled-coil region" evidence="1">
    <location>
        <begin position="2593"/>
        <end position="2630"/>
    </location>
</feature>
<evidence type="ECO:0000256" key="2">
    <source>
        <dbReference type="SAM" id="MobiDB-lite"/>
    </source>
</evidence>
<evidence type="ECO:0000313" key="6">
    <source>
        <dbReference type="Proteomes" id="UP000001593"/>
    </source>
</evidence>
<feature type="compositionally biased region" description="Low complexity" evidence="2">
    <location>
        <begin position="914"/>
        <end position="927"/>
    </location>
</feature>
<dbReference type="HOGENOM" id="CLU_227332_0_0_1"/>
<feature type="compositionally biased region" description="Polar residues" evidence="2">
    <location>
        <begin position="1686"/>
        <end position="1704"/>
    </location>
</feature>
<dbReference type="EMBL" id="DS469519">
    <property type="protein sequence ID" value="EDO47435.1"/>
    <property type="molecule type" value="Genomic_DNA"/>
</dbReference>
<feature type="compositionally biased region" description="Basic and acidic residues" evidence="2">
    <location>
        <begin position="703"/>
        <end position="750"/>
    </location>
</feature>
<feature type="region of interest" description="Disordered" evidence="2">
    <location>
        <begin position="1545"/>
        <end position="2052"/>
    </location>
</feature>
<feature type="compositionally biased region" description="Basic and acidic residues" evidence="2">
    <location>
        <begin position="1884"/>
        <end position="1898"/>
    </location>
</feature>
<evidence type="ECO:0000256" key="1">
    <source>
        <dbReference type="SAM" id="Coils"/>
    </source>
</evidence>
<dbReference type="Pfam" id="PF01145">
    <property type="entry name" value="Band_7"/>
    <property type="match status" value="1"/>
</dbReference>
<feature type="compositionally biased region" description="Polar residues" evidence="2">
    <location>
        <begin position="2119"/>
        <end position="2150"/>
    </location>
</feature>
<feature type="region of interest" description="Disordered" evidence="2">
    <location>
        <begin position="2117"/>
        <end position="2289"/>
    </location>
</feature>
<feature type="compositionally biased region" description="Polar residues" evidence="2">
    <location>
        <begin position="1551"/>
        <end position="1560"/>
    </location>
</feature>
<reference evidence="5 6" key="1">
    <citation type="journal article" date="2007" name="Science">
        <title>Sea anemone genome reveals ancestral eumetazoan gene repertoire and genomic organization.</title>
        <authorList>
            <person name="Putnam N.H."/>
            <person name="Srivastava M."/>
            <person name="Hellsten U."/>
            <person name="Dirks B."/>
            <person name="Chapman J."/>
            <person name="Salamov A."/>
            <person name="Terry A."/>
            <person name="Shapiro H."/>
            <person name="Lindquist E."/>
            <person name="Kapitonov V.V."/>
            <person name="Jurka J."/>
            <person name="Genikhovich G."/>
            <person name="Grigoriev I.V."/>
            <person name="Lucas S.M."/>
            <person name="Steele R.E."/>
            <person name="Finnerty J.R."/>
            <person name="Technau U."/>
            <person name="Martindale M.Q."/>
            <person name="Rokhsar D.S."/>
        </authorList>
    </citation>
    <scope>NUCLEOTIDE SEQUENCE [LARGE SCALE GENOMIC DNA]</scope>
    <source>
        <strain evidence="6">CH2 X CH6</strain>
    </source>
</reference>
<keyword evidence="1" id="KW-0175">Coiled coil</keyword>
<feature type="compositionally biased region" description="Basic and acidic residues" evidence="2">
    <location>
        <begin position="1847"/>
        <end position="1858"/>
    </location>
</feature>
<feature type="compositionally biased region" description="Basic and acidic residues" evidence="2">
    <location>
        <begin position="1734"/>
        <end position="1748"/>
    </location>
</feature>
<feature type="compositionally biased region" description="Polar residues" evidence="2">
    <location>
        <begin position="2232"/>
        <end position="2248"/>
    </location>
</feature>
<feature type="compositionally biased region" description="Basic and acidic residues" evidence="2">
    <location>
        <begin position="184"/>
        <end position="214"/>
    </location>
</feature>
<feature type="compositionally biased region" description="Polar residues" evidence="2">
    <location>
        <begin position="1384"/>
        <end position="1399"/>
    </location>
</feature>
<feature type="compositionally biased region" description="Basic and acidic residues" evidence="2">
    <location>
        <begin position="1795"/>
        <end position="1809"/>
    </location>
</feature>
<feature type="region of interest" description="Disordered" evidence="2">
    <location>
        <begin position="178"/>
        <end position="216"/>
    </location>
</feature>
<feature type="compositionally biased region" description="Polar residues" evidence="2">
    <location>
        <begin position="1236"/>
        <end position="1245"/>
    </location>
</feature>
<feature type="compositionally biased region" description="Basic and acidic residues" evidence="2">
    <location>
        <begin position="758"/>
        <end position="782"/>
    </location>
</feature>
<evidence type="ECO:0000313" key="5">
    <source>
        <dbReference type="EMBL" id="EDO47435.1"/>
    </source>
</evidence>
<feature type="region of interest" description="Disordered" evidence="2">
    <location>
        <begin position="1357"/>
        <end position="1400"/>
    </location>
</feature>
<protein>
    <recommendedName>
        <fullName evidence="4">Band 7 domain-containing protein</fullName>
    </recommendedName>
</protein>
<feature type="compositionally biased region" description="Basic and acidic residues" evidence="2">
    <location>
        <begin position="2012"/>
        <end position="2034"/>
    </location>
</feature>
<feature type="compositionally biased region" description="Basic and acidic residues" evidence="2">
    <location>
        <begin position="828"/>
        <end position="849"/>
    </location>
</feature>
<feature type="compositionally biased region" description="Polar residues" evidence="2">
    <location>
        <begin position="1648"/>
        <end position="1680"/>
    </location>
</feature>
<feature type="compositionally biased region" description="Polar residues" evidence="2">
    <location>
        <begin position="937"/>
        <end position="951"/>
    </location>
</feature>
<keyword evidence="3" id="KW-0472">Membrane</keyword>
<feature type="compositionally biased region" description="Polar residues" evidence="2">
    <location>
        <begin position="1359"/>
        <end position="1368"/>
    </location>
</feature>
<feature type="compositionally biased region" description="Polar residues" evidence="2">
    <location>
        <begin position="2169"/>
        <end position="2180"/>
    </location>
</feature>
<feature type="transmembrane region" description="Helical" evidence="3">
    <location>
        <begin position="2381"/>
        <end position="2405"/>
    </location>
</feature>
<feature type="region of interest" description="Disordered" evidence="2">
    <location>
        <begin position="1045"/>
        <end position="1083"/>
    </location>
</feature>
<feature type="compositionally biased region" description="Basic and acidic residues" evidence="2">
    <location>
        <begin position="2184"/>
        <end position="2198"/>
    </location>
</feature>
<feature type="compositionally biased region" description="Low complexity" evidence="2">
    <location>
        <begin position="1590"/>
        <end position="1608"/>
    </location>
</feature>
<dbReference type="eggNOG" id="ENOG502RY8F">
    <property type="taxonomic scope" value="Eukaryota"/>
</dbReference>
<feature type="compositionally biased region" description="Polar residues" evidence="2">
    <location>
        <begin position="1810"/>
        <end position="1841"/>
    </location>
</feature>
<name>A7RM36_NEMVE</name>
<keyword evidence="3" id="KW-1133">Transmembrane helix</keyword>
<feature type="compositionally biased region" description="Basic and acidic residues" evidence="2">
    <location>
        <begin position="52"/>
        <end position="61"/>
    </location>
</feature>
<feature type="region of interest" description="Disordered" evidence="2">
    <location>
        <begin position="40"/>
        <end position="119"/>
    </location>
</feature>
<feature type="compositionally biased region" description="Polar residues" evidence="2">
    <location>
        <begin position="1714"/>
        <end position="1733"/>
    </location>
</feature>
<dbReference type="InterPro" id="IPR001107">
    <property type="entry name" value="Band_7"/>
</dbReference>
<evidence type="ECO:0000256" key="3">
    <source>
        <dbReference type="SAM" id="Phobius"/>
    </source>
</evidence>
<keyword evidence="3" id="KW-0812">Transmembrane</keyword>
<dbReference type="InParanoid" id="A7RM36"/>
<feature type="region of interest" description="Disordered" evidence="2">
    <location>
        <begin position="1221"/>
        <end position="1271"/>
    </location>
</feature>
<feature type="region of interest" description="Disordered" evidence="2">
    <location>
        <begin position="499"/>
        <end position="782"/>
    </location>
</feature>
<organism evidence="5 6">
    <name type="scientific">Nematostella vectensis</name>
    <name type="common">Starlet sea anemone</name>
    <dbReference type="NCBI Taxonomy" id="45351"/>
    <lineage>
        <taxon>Eukaryota</taxon>
        <taxon>Metazoa</taxon>
        <taxon>Cnidaria</taxon>
        <taxon>Anthozoa</taxon>
        <taxon>Hexacorallia</taxon>
        <taxon>Actiniaria</taxon>
        <taxon>Edwardsiidae</taxon>
        <taxon>Nematostella</taxon>
    </lineage>
</organism>
<feature type="region of interest" description="Disordered" evidence="2">
    <location>
        <begin position="828"/>
        <end position="955"/>
    </location>
</feature>
<feature type="compositionally biased region" description="Polar residues" evidence="2">
    <location>
        <begin position="1052"/>
        <end position="1077"/>
    </location>
</feature>
<proteinExistence type="predicted"/>
<keyword evidence="6" id="KW-1185">Reference proteome</keyword>